<dbReference type="GO" id="GO:0005783">
    <property type="term" value="C:endoplasmic reticulum"/>
    <property type="evidence" value="ECO:0007669"/>
    <property type="project" value="TreeGrafter"/>
</dbReference>
<dbReference type="PANTHER" id="PTHR36853:SF1">
    <property type="entry name" value="DUF3844 DOMAIN-CONTAINING PROTEIN"/>
    <property type="match status" value="1"/>
</dbReference>
<sequence>MRSLTSILSAAALLHHVSANSAYLFTIDRSVVSSSTAVIDSDFASAIIARRRSLTADRHLGLSSESDLEDLNNYGGYQLPLFGAQAATEAPGKLFIRIHGVDMSIAEFDSYMPDLWIEDAAIDLLTDFKAVDNRLKKDGICEYSVPPSLNAPGRKDVEVIFSYPLDGEPSCLHASEIPTIPVILSLQHYLPTSPSDVKSQITGLVRILKHLSATQNVESTLLLLPTTLAKSKPHAHHNHHARSVQLEEEEPLDLPLIPFDSSVKAATDGLISQSNATSNFTLPLTLPACFTSQASCENTTNFCSGHGNCYEAHNACFKCKCGSTLARTNPDGTNKTTQWGGAACQKKDISVPFLMFATFGVFFAAVIAGGIGLLYNMGSEPLPSVIGAGVAGPKAGK</sequence>
<dbReference type="PANTHER" id="PTHR36853">
    <property type="entry name" value="EXPRESSED PROTEIN"/>
    <property type="match status" value="1"/>
</dbReference>
<evidence type="ECO:0000259" key="3">
    <source>
        <dbReference type="Pfam" id="PF12955"/>
    </source>
</evidence>
<dbReference type="VEuPathDB" id="FungiDB:PV10_03133"/>
<dbReference type="HOGENOM" id="CLU_054960_0_0_1"/>
<keyword evidence="1" id="KW-1133">Transmembrane helix</keyword>
<dbReference type="OMA" id="DGICEYS"/>
<dbReference type="Pfam" id="PF12955">
    <property type="entry name" value="Vps3844_C"/>
    <property type="match status" value="1"/>
</dbReference>
<evidence type="ECO:0000256" key="2">
    <source>
        <dbReference type="SAM" id="SignalP"/>
    </source>
</evidence>
<evidence type="ECO:0000256" key="1">
    <source>
        <dbReference type="SAM" id="Phobius"/>
    </source>
</evidence>
<name>A0A0D1X125_EXOME</name>
<accession>A0A0D1X125</accession>
<keyword evidence="1" id="KW-0472">Membrane</keyword>
<dbReference type="InterPro" id="IPR024382">
    <property type="entry name" value="Vps3844_C"/>
</dbReference>
<dbReference type="AlphaFoldDB" id="A0A0D1X125"/>
<proteinExistence type="predicted"/>
<dbReference type="OrthoDB" id="5583277at2759"/>
<feature type="signal peptide" evidence="2">
    <location>
        <begin position="1"/>
        <end position="19"/>
    </location>
</feature>
<feature type="transmembrane region" description="Helical" evidence="1">
    <location>
        <begin position="353"/>
        <end position="375"/>
    </location>
</feature>
<evidence type="ECO:0000313" key="5">
    <source>
        <dbReference type="Proteomes" id="UP000054302"/>
    </source>
</evidence>
<organism evidence="4 5">
    <name type="scientific">Exophiala mesophila</name>
    <name type="common">Black yeast-like fungus</name>
    <dbReference type="NCBI Taxonomy" id="212818"/>
    <lineage>
        <taxon>Eukaryota</taxon>
        <taxon>Fungi</taxon>
        <taxon>Dikarya</taxon>
        <taxon>Ascomycota</taxon>
        <taxon>Pezizomycotina</taxon>
        <taxon>Eurotiomycetes</taxon>
        <taxon>Chaetothyriomycetidae</taxon>
        <taxon>Chaetothyriales</taxon>
        <taxon>Herpotrichiellaceae</taxon>
        <taxon>Exophiala</taxon>
    </lineage>
</organism>
<evidence type="ECO:0000313" key="4">
    <source>
        <dbReference type="EMBL" id="KIV95480.1"/>
    </source>
</evidence>
<dbReference type="InterPro" id="IPR053065">
    <property type="entry name" value="Archenteron_Induction-Rel"/>
</dbReference>
<dbReference type="RefSeq" id="XP_016227054.1">
    <property type="nucleotide sequence ID" value="XM_016367536.1"/>
</dbReference>
<feature type="chain" id="PRO_5002246091" description="Vacuolar sorting protein Vps3844 C-terminal domain-containing protein" evidence="2">
    <location>
        <begin position="20"/>
        <end position="397"/>
    </location>
</feature>
<dbReference type="EMBL" id="KN847521">
    <property type="protein sequence ID" value="KIV95480.1"/>
    <property type="molecule type" value="Genomic_DNA"/>
</dbReference>
<keyword evidence="5" id="KW-1185">Reference proteome</keyword>
<dbReference type="GeneID" id="27320978"/>
<keyword evidence="1" id="KW-0812">Transmembrane</keyword>
<protein>
    <recommendedName>
        <fullName evidence="3">Vacuolar sorting protein Vps3844 C-terminal domain-containing protein</fullName>
    </recommendedName>
</protein>
<feature type="domain" description="Vacuolar sorting protein Vps3844 C-terminal" evidence="3">
    <location>
        <begin position="289"/>
        <end position="388"/>
    </location>
</feature>
<reference evidence="4 5" key="1">
    <citation type="submission" date="2015-01" db="EMBL/GenBank/DDBJ databases">
        <title>The Genome Sequence of Exophiala mesophila CBS40295.</title>
        <authorList>
            <consortium name="The Broad Institute Genomics Platform"/>
            <person name="Cuomo C."/>
            <person name="de Hoog S."/>
            <person name="Gorbushina A."/>
            <person name="Stielow B."/>
            <person name="Teixiera M."/>
            <person name="Abouelleil A."/>
            <person name="Chapman S.B."/>
            <person name="Priest M."/>
            <person name="Young S.K."/>
            <person name="Wortman J."/>
            <person name="Nusbaum C."/>
            <person name="Birren B."/>
        </authorList>
    </citation>
    <scope>NUCLEOTIDE SEQUENCE [LARGE SCALE GENOMIC DNA]</scope>
    <source>
        <strain evidence="4 5">CBS 40295</strain>
    </source>
</reference>
<keyword evidence="2" id="KW-0732">Signal</keyword>
<gene>
    <name evidence="4" type="ORF">PV10_03133</name>
</gene>
<dbReference type="Proteomes" id="UP000054302">
    <property type="component" value="Unassembled WGS sequence"/>
</dbReference>